<protein>
    <submittedName>
        <fullName evidence="2">Uncharacterized protein</fullName>
    </submittedName>
</protein>
<gene>
    <name evidence="2" type="ORF">PEVE_00001027</name>
</gene>
<organism evidence="2 3">
    <name type="scientific">Porites evermanni</name>
    <dbReference type="NCBI Taxonomy" id="104178"/>
    <lineage>
        <taxon>Eukaryota</taxon>
        <taxon>Metazoa</taxon>
        <taxon>Cnidaria</taxon>
        <taxon>Anthozoa</taxon>
        <taxon>Hexacorallia</taxon>
        <taxon>Scleractinia</taxon>
        <taxon>Fungiina</taxon>
        <taxon>Poritidae</taxon>
        <taxon>Porites</taxon>
    </lineage>
</organism>
<name>A0ABN8PXV5_9CNID</name>
<comment type="caution">
    <text evidence="2">The sequence shown here is derived from an EMBL/GenBank/DDBJ whole genome shotgun (WGS) entry which is preliminary data.</text>
</comment>
<dbReference type="EMBL" id="CALNXI010001050">
    <property type="protein sequence ID" value="CAH3153167.1"/>
    <property type="molecule type" value="Genomic_DNA"/>
</dbReference>
<feature type="transmembrane region" description="Helical" evidence="1">
    <location>
        <begin position="155"/>
        <end position="178"/>
    </location>
</feature>
<proteinExistence type="predicted"/>
<keyword evidence="1" id="KW-0472">Membrane</keyword>
<keyword evidence="3" id="KW-1185">Reference proteome</keyword>
<dbReference type="Proteomes" id="UP001159427">
    <property type="component" value="Unassembled WGS sequence"/>
</dbReference>
<accession>A0ABN8PXV5</accession>
<evidence type="ECO:0000313" key="3">
    <source>
        <dbReference type="Proteomes" id="UP001159427"/>
    </source>
</evidence>
<dbReference type="PANTHER" id="PTHR33206">
    <property type="entry name" value="PROTEIN CBG10425"/>
    <property type="match status" value="1"/>
</dbReference>
<keyword evidence="1" id="KW-1133">Transmembrane helix</keyword>
<evidence type="ECO:0000256" key="1">
    <source>
        <dbReference type="SAM" id="Phobius"/>
    </source>
</evidence>
<reference evidence="2 3" key="1">
    <citation type="submission" date="2022-05" db="EMBL/GenBank/DDBJ databases">
        <authorList>
            <consortium name="Genoscope - CEA"/>
            <person name="William W."/>
        </authorList>
    </citation>
    <scope>NUCLEOTIDE SEQUENCE [LARGE SCALE GENOMIC DNA]</scope>
</reference>
<dbReference type="PANTHER" id="PTHR33206:SF1">
    <property type="entry name" value="DNA-DIRECTED DNA POLYMERASE"/>
    <property type="match status" value="1"/>
</dbReference>
<keyword evidence="1" id="KW-0812">Transmembrane</keyword>
<evidence type="ECO:0000313" key="2">
    <source>
        <dbReference type="EMBL" id="CAH3153167.1"/>
    </source>
</evidence>
<sequence>MKAYAEEHNIMAQPRRSLIGSMKGEKILLATPLLKWYLEHGLEVTKVHQVVELTPVPCFKPFGDAVSDARRAGDADSRKAIIADTMKLAINVYNSGYGKTITNQLNHRNVEYCSDAEASRKGNTPLFRKLDNITEDSYEVESCKKTIKLNLPIQIVFFFWCISMLSNACCSFIMIFSINI</sequence>